<protein>
    <submittedName>
        <fullName evidence="2">DUF6518 family protein</fullName>
    </submittedName>
</protein>
<dbReference type="Proteomes" id="UP001237595">
    <property type="component" value="Unassembled WGS sequence"/>
</dbReference>
<gene>
    <name evidence="2" type="ORF">QFW96_04865</name>
</gene>
<feature type="transmembrane region" description="Helical" evidence="1">
    <location>
        <begin position="193"/>
        <end position="218"/>
    </location>
</feature>
<feature type="transmembrane region" description="Helical" evidence="1">
    <location>
        <begin position="164"/>
        <end position="181"/>
    </location>
</feature>
<keyword evidence="3" id="KW-1185">Reference proteome</keyword>
<dbReference type="EMBL" id="JASAOF010000002">
    <property type="protein sequence ID" value="MDI2027925.1"/>
    <property type="molecule type" value="Genomic_DNA"/>
</dbReference>
<feature type="transmembrane region" description="Helical" evidence="1">
    <location>
        <begin position="21"/>
        <end position="39"/>
    </location>
</feature>
<accession>A0ABT6PIV8</accession>
<organism evidence="2 3">
    <name type="scientific">Saccharopolyspora ipomoeae</name>
    <dbReference type="NCBI Taxonomy" id="3042027"/>
    <lineage>
        <taxon>Bacteria</taxon>
        <taxon>Bacillati</taxon>
        <taxon>Actinomycetota</taxon>
        <taxon>Actinomycetes</taxon>
        <taxon>Pseudonocardiales</taxon>
        <taxon>Pseudonocardiaceae</taxon>
        <taxon>Saccharopolyspora</taxon>
    </lineage>
</organism>
<evidence type="ECO:0000256" key="1">
    <source>
        <dbReference type="SAM" id="Phobius"/>
    </source>
</evidence>
<evidence type="ECO:0000313" key="2">
    <source>
        <dbReference type="EMBL" id="MDI2027925.1"/>
    </source>
</evidence>
<proteinExistence type="predicted"/>
<sequence>MTPVVPDVPTRSHRRRGTAPALAIAIALGLCAGAATALAQGRLPAGWAPLANSSGSWTLLAFLLALPAPTALTGALCGCTGLVGMLAGYVATDLARGYPSSTGLLVFWGAAAVLAGPLLGLGAQWWRRRPGTRAALGLSAPCGVLLGEAGYGLTVLAASTDPRYWWGQAVGGVLLLGAGAVRKLRGVGACAQAVLFTAAVATAFPVLYLHGSVVLLLVP</sequence>
<dbReference type="InterPro" id="IPR045393">
    <property type="entry name" value="DUF6518"/>
</dbReference>
<feature type="transmembrane region" description="Helical" evidence="1">
    <location>
        <begin position="103"/>
        <end position="123"/>
    </location>
</feature>
<evidence type="ECO:0000313" key="3">
    <source>
        <dbReference type="Proteomes" id="UP001237595"/>
    </source>
</evidence>
<keyword evidence="1" id="KW-1133">Transmembrane helix</keyword>
<reference evidence="2 3" key="1">
    <citation type="submission" date="2023-04" db="EMBL/GenBank/DDBJ databases">
        <title>Draft genome sequence of Saccharopolyspora sp. TS4A08 isolated from sweet potato rhizospheric soil.</title>
        <authorList>
            <person name="Suksaard P."/>
            <person name="Duangmal K."/>
        </authorList>
    </citation>
    <scope>NUCLEOTIDE SEQUENCE [LARGE SCALE GENOMIC DNA]</scope>
    <source>
        <strain evidence="2 3">TS4A08</strain>
    </source>
</reference>
<dbReference type="RefSeq" id="WP_281454305.1">
    <property type="nucleotide sequence ID" value="NZ_JASAOF010000002.1"/>
</dbReference>
<keyword evidence="1" id="KW-0812">Transmembrane</keyword>
<feature type="transmembrane region" description="Helical" evidence="1">
    <location>
        <begin position="72"/>
        <end position="91"/>
    </location>
</feature>
<name>A0ABT6PIV8_9PSEU</name>
<keyword evidence="1" id="KW-0472">Membrane</keyword>
<dbReference type="Pfam" id="PF20128">
    <property type="entry name" value="DUF6518"/>
    <property type="match status" value="1"/>
</dbReference>
<comment type="caution">
    <text evidence="2">The sequence shown here is derived from an EMBL/GenBank/DDBJ whole genome shotgun (WGS) entry which is preliminary data.</text>
</comment>